<proteinExistence type="predicted"/>
<dbReference type="EMBL" id="BLAL01000080">
    <property type="protein sequence ID" value="GES84376.1"/>
    <property type="molecule type" value="Genomic_DNA"/>
</dbReference>
<sequence>MVMAVDIFELLDTNQELRGELQDEIFINKSNEKKIRSLVKELKQCYRTISIQDSTIIAHEKEIEKLKSEISDLRKQLRVLQQDKKFKDEVGSIQDGRIIELENKVESLKTRIRILIDKKISINALDMATTNLIANVNRGLDRIENHIRGVGTPIQNPANVIDSIRGSLNTIWDLGNQLRDSRNQNLRLQRLLDESRVRVERTVRERDNAQGERNLAMLAYNNERQESQRWMFSYRDKDRRIQELLREKFAKQLLYCEKANPYDHISELLRKKFVFQLVIRQRDQNILNLQGQILALQNNPPNIQHIGMAGYPPPKFHGLAGENPADYIRDLRQWCEASPNHDPNAVIIPVLQIGAINGLANNNALRAINANQFRGGALHIRNTVPADNNAIANPLVPGHTVWEEDWSISGGRPTHLAPNAPNANAGGNVITRGMFVGQKIHTFLHDFPTVTAEKSKVKFQSLIQGNDPVGRFYANLKRMVKLAYPLLPAVNQDELVKQQFFHGLKPDNQIKVRRIGLETPLPGLIKKLEEIERYSAQQILGMTLHQPSHKTNSQGSTSAEIDKLKSEIAFLRTQLAQPVQVHPQNNEALEKMYIRAVRLGMPSDAPRDLTSLDNYINDELIRRLGVANANYAKLSKQINAVKKLHKSGRKPTRKTSKTKKKKSKNKSKKKKSKSGRVHTARVDEQSDSDSSDNDASSLESEDSSSSSESSSSESESKAEADAEINVNISRSHKVKDAETPGPFGIPPLADPSGIASVPIFKKEKQSSKSPPQDEQSRLEKIIEKIIEKVLNEKFGTITALLHSQNDNSKILADSEEDEFIEVPIEIDFVQKKDPATDVATVKCRIKRLVIPAGTVDPGANFPIMSEDIAKRSKLEIDTKEKHDLRGIATTPTESLGIVRNVPVNFAPGCTIYADFAVVKYPKPMLILPNTLLDKYNYDLLASKRELRLECNGKEFFIPINMHKVKNKLEVNCATTIPECDDSSTPDKILQDLIKDGTFKKK</sequence>
<dbReference type="InterPro" id="IPR021109">
    <property type="entry name" value="Peptidase_aspartic_dom_sf"/>
</dbReference>
<feature type="compositionally biased region" description="Basic residues" evidence="2">
    <location>
        <begin position="642"/>
        <end position="679"/>
    </location>
</feature>
<dbReference type="Gene3D" id="2.40.70.10">
    <property type="entry name" value="Acid Proteases"/>
    <property type="match status" value="1"/>
</dbReference>
<evidence type="ECO:0000256" key="2">
    <source>
        <dbReference type="SAM" id="MobiDB-lite"/>
    </source>
</evidence>
<accession>A0A8H3LEN9</accession>
<dbReference type="Proteomes" id="UP000615446">
    <property type="component" value="Unassembled WGS sequence"/>
</dbReference>
<evidence type="ECO:0000256" key="1">
    <source>
        <dbReference type="SAM" id="Coils"/>
    </source>
</evidence>
<gene>
    <name evidence="3" type="ORF">RCL2_001149600</name>
</gene>
<organism evidence="3 4">
    <name type="scientific">Rhizophagus clarus</name>
    <dbReference type="NCBI Taxonomy" id="94130"/>
    <lineage>
        <taxon>Eukaryota</taxon>
        <taxon>Fungi</taxon>
        <taxon>Fungi incertae sedis</taxon>
        <taxon>Mucoromycota</taxon>
        <taxon>Glomeromycotina</taxon>
        <taxon>Glomeromycetes</taxon>
        <taxon>Glomerales</taxon>
        <taxon>Glomeraceae</taxon>
        <taxon>Rhizophagus</taxon>
    </lineage>
</organism>
<comment type="caution">
    <text evidence="3">The sequence shown here is derived from an EMBL/GenBank/DDBJ whole genome shotgun (WGS) entry which is preliminary data.</text>
</comment>
<name>A0A8H3LEN9_9GLOM</name>
<reference evidence="3" key="1">
    <citation type="submission" date="2019-10" db="EMBL/GenBank/DDBJ databases">
        <title>Conservation and host-specific expression of non-tandemly repeated heterogenous ribosome RNA gene in arbuscular mycorrhizal fungi.</title>
        <authorList>
            <person name="Maeda T."/>
            <person name="Kobayashi Y."/>
            <person name="Nakagawa T."/>
            <person name="Ezawa T."/>
            <person name="Yamaguchi K."/>
            <person name="Bino T."/>
            <person name="Nishimoto Y."/>
            <person name="Shigenobu S."/>
            <person name="Kawaguchi M."/>
        </authorList>
    </citation>
    <scope>NUCLEOTIDE SEQUENCE</scope>
    <source>
        <strain evidence="3">HR1</strain>
    </source>
</reference>
<dbReference type="AlphaFoldDB" id="A0A8H3LEN9"/>
<dbReference type="OrthoDB" id="2430614at2759"/>
<feature type="compositionally biased region" description="Low complexity" evidence="2">
    <location>
        <begin position="693"/>
        <end position="713"/>
    </location>
</feature>
<feature type="region of interest" description="Disordered" evidence="2">
    <location>
        <begin position="640"/>
        <end position="751"/>
    </location>
</feature>
<protein>
    <submittedName>
        <fullName evidence="3">Uncharacterized protein</fullName>
    </submittedName>
</protein>
<feature type="coiled-coil region" evidence="1">
    <location>
        <begin position="56"/>
        <end position="118"/>
    </location>
</feature>
<evidence type="ECO:0000313" key="3">
    <source>
        <dbReference type="EMBL" id="GES84376.1"/>
    </source>
</evidence>
<keyword evidence="1" id="KW-0175">Coiled coil</keyword>
<evidence type="ECO:0000313" key="4">
    <source>
        <dbReference type="Proteomes" id="UP000615446"/>
    </source>
</evidence>